<dbReference type="EMBL" id="JADNYJ010000376">
    <property type="protein sequence ID" value="KAF8870111.1"/>
    <property type="molecule type" value="Genomic_DNA"/>
</dbReference>
<dbReference type="Pfam" id="PF20236">
    <property type="entry name" value="DUF6593"/>
    <property type="match status" value="1"/>
</dbReference>
<evidence type="ECO:0000259" key="1">
    <source>
        <dbReference type="Pfam" id="PF20236"/>
    </source>
</evidence>
<protein>
    <recommendedName>
        <fullName evidence="1">DUF6593 domain-containing protein</fullName>
    </recommendedName>
</protein>
<sequence length="213" mass="24104">MSTFSSSEVTFVDPDALTLLKFSNPSVLNNVVSLDGRPIFAVSTLDPAGAHTKIIDAQTKELLVNIKKKTFQPDIVQFTHKYSGKSIKQREWLVAGKLENGGPKWVGETPIGRFVWKTDSTYRLALCPENDLDHPVAYCQFPTLEDRSIPFALALERGTEPFRDEILTAFLILEQHLRIVERALRLRTENRYTHDPTVVPGSARKDARQRQAR</sequence>
<dbReference type="OrthoDB" id="3256331at2759"/>
<proteinExistence type="predicted"/>
<reference evidence="2" key="1">
    <citation type="submission" date="2020-11" db="EMBL/GenBank/DDBJ databases">
        <authorList>
            <consortium name="DOE Joint Genome Institute"/>
            <person name="Ahrendt S."/>
            <person name="Riley R."/>
            <person name="Andreopoulos W."/>
            <person name="LaButti K."/>
            <person name="Pangilinan J."/>
            <person name="Ruiz-duenas F.J."/>
            <person name="Barrasa J.M."/>
            <person name="Sanchez-Garcia M."/>
            <person name="Camarero S."/>
            <person name="Miyauchi S."/>
            <person name="Serrano A."/>
            <person name="Linde D."/>
            <person name="Babiker R."/>
            <person name="Drula E."/>
            <person name="Ayuso-Fernandez I."/>
            <person name="Pacheco R."/>
            <person name="Padilla G."/>
            <person name="Ferreira P."/>
            <person name="Barriuso J."/>
            <person name="Kellner H."/>
            <person name="Castanera R."/>
            <person name="Alfaro M."/>
            <person name="Ramirez L."/>
            <person name="Pisabarro A.G."/>
            <person name="Kuo A."/>
            <person name="Tritt A."/>
            <person name="Lipzen A."/>
            <person name="He G."/>
            <person name="Yan M."/>
            <person name="Ng V."/>
            <person name="Cullen D."/>
            <person name="Martin F."/>
            <person name="Rosso M.-N."/>
            <person name="Henrissat B."/>
            <person name="Hibbett D."/>
            <person name="Martinez A.T."/>
            <person name="Grigoriev I.V."/>
        </authorList>
    </citation>
    <scope>NUCLEOTIDE SEQUENCE</scope>
    <source>
        <strain evidence="2">AH 44721</strain>
    </source>
</reference>
<dbReference type="Proteomes" id="UP000724874">
    <property type="component" value="Unassembled WGS sequence"/>
</dbReference>
<keyword evidence="3" id="KW-1185">Reference proteome</keyword>
<feature type="domain" description="DUF6593" evidence="1">
    <location>
        <begin position="28"/>
        <end position="178"/>
    </location>
</feature>
<dbReference type="InterPro" id="IPR046528">
    <property type="entry name" value="DUF6593"/>
</dbReference>
<name>A0A9P5TEL4_GYMJU</name>
<evidence type="ECO:0000313" key="3">
    <source>
        <dbReference type="Proteomes" id="UP000724874"/>
    </source>
</evidence>
<dbReference type="AlphaFoldDB" id="A0A9P5TEL4"/>
<comment type="caution">
    <text evidence="2">The sequence shown here is derived from an EMBL/GenBank/DDBJ whole genome shotgun (WGS) entry which is preliminary data.</text>
</comment>
<evidence type="ECO:0000313" key="2">
    <source>
        <dbReference type="EMBL" id="KAF8870111.1"/>
    </source>
</evidence>
<gene>
    <name evidence="2" type="ORF">CPB84DRAFT_1968279</name>
</gene>
<accession>A0A9P5TEL4</accession>
<organism evidence="2 3">
    <name type="scientific">Gymnopilus junonius</name>
    <name type="common">Spectacular rustgill mushroom</name>
    <name type="synonym">Gymnopilus spectabilis subsp. junonius</name>
    <dbReference type="NCBI Taxonomy" id="109634"/>
    <lineage>
        <taxon>Eukaryota</taxon>
        <taxon>Fungi</taxon>
        <taxon>Dikarya</taxon>
        <taxon>Basidiomycota</taxon>
        <taxon>Agaricomycotina</taxon>
        <taxon>Agaricomycetes</taxon>
        <taxon>Agaricomycetidae</taxon>
        <taxon>Agaricales</taxon>
        <taxon>Agaricineae</taxon>
        <taxon>Hymenogastraceae</taxon>
        <taxon>Gymnopilus</taxon>
    </lineage>
</organism>